<proteinExistence type="inferred from homology"/>
<dbReference type="AlphaFoldDB" id="A0AAX6M808"/>
<feature type="compositionally biased region" description="Basic and acidic residues" evidence="2">
    <location>
        <begin position="63"/>
        <end position="85"/>
    </location>
</feature>
<reference evidence="3 4" key="1">
    <citation type="journal article" date="2024" name="Front Chem Biol">
        <title>Unveiling the potential of Daldinia eschscholtzii MFLUCC 19-0629 through bioactivity and bioinformatics studies for enhanced sustainable agriculture production.</title>
        <authorList>
            <person name="Brooks S."/>
            <person name="Weaver J.A."/>
            <person name="Klomchit A."/>
            <person name="Alharthi S.A."/>
            <person name="Onlamun T."/>
            <person name="Nurani R."/>
            <person name="Vong T.K."/>
            <person name="Alberti F."/>
            <person name="Greco C."/>
        </authorList>
    </citation>
    <scope>NUCLEOTIDE SEQUENCE [LARGE SCALE GENOMIC DNA]</scope>
    <source>
        <strain evidence="3">MFLUCC 19-0629</strain>
    </source>
</reference>
<keyword evidence="4" id="KW-1185">Reference proteome</keyword>
<feature type="compositionally biased region" description="Low complexity" evidence="2">
    <location>
        <begin position="382"/>
        <end position="396"/>
    </location>
</feature>
<dbReference type="CDD" id="cd24139">
    <property type="entry name" value="SIP5-like"/>
    <property type="match status" value="1"/>
</dbReference>
<evidence type="ECO:0000256" key="1">
    <source>
        <dbReference type="ARBA" id="ARBA00010402"/>
    </source>
</evidence>
<dbReference type="EMBL" id="JBANMG010000010">
    <property type="protein sequence ID" value="KAK6948790.1"/>
    <property type="molecule type" value="Genomic_DNA"/>
</dbReference>
<gene>
    <name evidence="3" type="ORF">Daesc_010561</name>
</gene>
<feature type="region of interest" description="Disordered" evidence="2">
    <location>
        <begin position="167"/>
        <end position="230"/>
    </location>
</feature>
<feature type="compositionally biased region" description="Low complexity" evidence="2">
    <location>
        <begin position="47"/>
        <end position="62"/>
    </location>
</feature>
<dbReference type="InterPro" id="IPR039301">
    <property type="entry name" value="Sip5/DA2"/>
</dbReference>
<feature type="compositionally biased region" description="Basic and acidic residues" evidence="2">
    <location>
        <begin position="1"/>
        <end position="11"/>
    </location>
</feature>
<evidence type="ECO:0000313" key="3">
    <source>
        <dbReference type="EMBL" id="KAK6948790.1"/>
    </source>
</evidence>
<feature type="region of interest" description="Disordered" evidence="2">
    <location>
        <begin position="1"/>
        <end position="85"/>
    </location>
</feature>
<feature type="compositionally biased region" description="Basic and acidic residues" evidence="2">
    <location>
        <begin position="545"/>
        <end position="575"/>
    </location>
</feature>
<sequence>MGNTHTKDARGGTRIGAHGGRGDPGGSSTGAGYHGELPDRSRRSSRPDLSGIGISFGGSSSSRHQDAPFEHRETKQEKEARRLERERVARIKERERSMKEEHVDGGYLVTMGVYNASEDFSKPVVRQLQIERKLAPFWRGLDDFNENWAEHQIIAAARGLEIPPADEVPEHLVPQPKPANSPSASTQNLTVPMGPRTLSIPSDNAGSNPGSALPSPTSPGIPRTSSPFKPHKKSLAAALNISRNSSHTDIITPREVNLPHDPFVNGQPLEVFLYKDGIECPLCLMYYPPYLNRTRCCCQIICSECFVQIKRPDPHLPEHHADEEGGQASQNPEEREGELIMEPAKCPYCTQTEFGVTYEPPPFRRGLTYAFNNSTLGTMSTAMSSSSSLNSTLSPPVTTPPANAGRRRTQSVSANAPGVITTDRIRPDWSTKLAAARAQQRRRAAAADALHHAAFVMGNQESRTIFGRPSRFSRRHAGSHRGNESPSGSSNLQANDGGADAPSGPEPGPRTLSSRAGPNRERIDAAHLENLMMAEAIRLSLADEEERRKKAEKEARKEAKKREKEERKSAKKKGEVYGGGGSSASASSLSLGFGRRRGNSATSNLRMEAGTSAQTGSGPVNPISSSSSTSPSNDKGKAVDRSENEDGQASGSGAASLPIPVPSQPSRGSSHLRQMSNASSVSSSGIESTPASYTGMHSNADGEDPRSSGLSLAARSEEGDSANSEPMFNFRSLAEMVGVPLDGEAQSPGSEEPSPGSKPGEAEEAHGEHIENVTEHPVKEGGDKKEVLPKLDTSQTSQSAEEKKDETATPPQLMVTPETPAPTNDDDGDSKRIGHINMAEKPQEVTQ</sequence>
<dbReference type="PANTHER" id="PTHR31315">
    <property type="entry name" value="PROTEIN SIP5"/>
    <property type="match status" value="1"/>
</dbReference>
<dbReference type="GO" id="GO:0005737">
    <property type="term" value="C:cytoplasm"/>
    <property type="evidence" value="ECO:0007669"/>
    <property type="project" value="TreeGrafter"/>
</dbReference>
<feature type="region of interest" description="Disordered" evidence="2">
    <location>
        <begin position="544"/>
        <end position="847"/>
    </location>
</feature>
<feature type="region of interest" description="Disordered" evidence="2">
    <location>
        <begin position="382"/>
        <end position="413"/>
    </location>
</feature>
<feature type="compositionally biased region" description="Polar residues" evidence="2">
    <location>
        <begin position="199"/>
        <end position="210"/>
    </location>
</feature>
<evidence type="ECO:0000256" key="2">
    <source>
        <dbReference type="SAM" id="MobiDB-lite"/>
    </source>
</evidence>
<organism evidence="3 4">
    <name type="scientific">Daldinia eschscholtzii</name>
    <dbReference type="NCBI Taxonomy" id="292717"/>
    <lineage>
        <taxon>Eukaryota</taxon>
        <taxon>Fungi</taxon>
        <taxon>Dikarya</taxon>
        <taxon>Ascomycota</taxon>
        <taxon>Pezizomycotina</taxon>
        <taxon>Sordariomycetes</taxon>
        <taxon>Xylariomycetidae</taxon>
        <taxon>Xylariales</taxon>
        <taxon>Hypoxylaceae</taxon>
        <taxon>Daldinia</taxon>
    </lineage>
</organism>
<feature type="compositionally biased region" description="Low complexity" evidence="2">
    <location>
        <begin position="617"/>
        <end position="632"/>
    </location>
</feature>
<feature type="compositionally biased region" description="Polar residues" evidence="2">
    <location>
        <begin position="601"/>
        <end position="616"/>
    </location>
</feature>
<comment type="caution">
    <text evidence="3">The sequence shown here is derived from an EMBL/GenBank/DDBJ whole genome shotgun (WGS) entry which is preliminary data.</text>
</comment>
<protein>
    <recommendedName>
        <fullName evidence="5">Protein sip5</fullName>
    </recommendedName>
</protein>
<accession>A0AAX6M808</accession>
<feature type="compositionally biased region" description="Basic and acidic residues" evidence="2">
    <location>
        <begin position="36"/>
        <end position="46"/>
    </location>
</feature>
<evidence type="ECO:0000313" key="4">
    <source>
        <dbReference type="Proteomes" id="UP001369815"/>
    </source>
</evidence>
<comment type="similarity">
    <text evidence="1">Belongs to the SIP5 family.</text>
</comment>
<feature type="compositionally biased region" description="Polar residues" evidence="2">
    <location>
        <begin position="484"/>
        <end position="494"/>
    </location>
</feature>
<feature type="compositionally biased region" description="Polar residues" evidence="2">
    <location>
        <begin position="664"/>
        <end position="697"/>
    </location>
</feature>
<feature type="region of interest" description="Disordered" evidence="2">
    <location>
        <begin position="316"/>
        <end position="337"/>
    </location>
</feature>
<name>A0AAX6M808_9PEZI</name>
<dbReference type="Proteomes" id="UP001369815">
    <property type="component" value="Unassembled WGS sequence"/>
</dbReference>
<feature type="compositionally biased region" description="Polar residues" evidence="2">
    <location>
        <begin position="178"/>
        <end position="190"/>
    </location>
</feature>
<feature type="compositionally biased region" description="Low complexity" evidence="2">
    <location>
        <begin position="743"/>
        <end position="759"/>
    </location>
</feature>
<feature type="region of interest" description="Disordered" evidence="2">
    <location>
        <begin position="472"/>
        <end position="519"/>
    </location>
</feature>
<dbReference type="PANTHER" id="PTHR31315:SF1">
    <property type="entry name" value="PROTEIN SIP5"/>
    <property type="match status" value="1"/>
</dbReference>
<feature type="compositionally biased region" description="Gly residues" evidence="2">
    <location>
        <begin position="13"/>
        <end position="33"/>
    </location>
</feature>
<feature type="compositionally biased region" description="Basic and acidic residues" evidence="2">
    <location>
        <begin position="634"/>
        <end position="644"/>
    </location>
</feature>
<evidence type="ECO:0008006" key="5">
    <source>
        <dbReference type="Google" id="ProtNLM"/>
    </source>
</evidence>
<feature type="compositionally biased region" description="Basic and acidic residues" evidence="2">
    <location>
        <begin position="760"/>
        <end position="789"/>
    </location>
</feature>
<feature type="compositionally biased region" description="Low complexity" evidence="2">
    <location>
        <begin position="583"/>
        <end position="593"/>
    </location>
</feature>